<feature type="domain" description="Reverse transcriptase" evidence="3">
    <location>
        <begin position="98"/>
        <end position="359"/>
    </location>
</feature>
<evidence type="ECO:0000256" key="1">
    <source>
        <dbReference type="ARBA" id="ARBA00012493"/>
    </source>
</evidence>
<dbReference type="PANTHER" id="PTHR47027">
    <property type="entry name" value="REVERSE TRANSCRIPTASE DOMAIN-CONTAINING PROTEIN"/>
    <property type="match status" value="1"/>
</dbReference>
<evidence type="ECO:0000259" key="3">
    <source>
        <dbReference type="PROSITE" id="PS50878"/>
    </source>
</evidence>
<dbReference type="PROSITE" id="PS50878">
    <property type="entry name" value="RT_POL"/>
    <property type="match status" value="1"/>
</dbReference>
<evidence type="ECO:0000313" key="5">
    <source>
        <dbReference type="Proteomes" id="UP000429181"/>
    </source>
</evidence>
<dbReference type="GeneTree" id="ENSGT01150000286929"/>
<evidence type="ECO:0000256" key="2">
    <source>
        <dbReference type="SAM" id="MobiDB-lite"/>
    </source>
</evidence>
<dbReference type="Proteomes" id="UP000429181">
    <property type="component" value="Chromosome 10"/>
</dbReference>
<dbReference type="Ensembl" id="ENSBIXT00005024410.1">
    <property type="protein sequence ID" value="ENSBIXP00005014190.1"/>
    <property type="gene ID" value="ENSBIXG00005005853.1"/>
</dbReference>
<evidence type="ECO:0000313" key="4">
    <source>
        <dbReference type="Ensembl" id="ENSBIXP00005014190.1"/>
    </source>
</evidence>
<dbReference type="InterPro" id="IPR043502">
    <property type="entry name" value="DNA/RNA_pol_sf"/>
</dbReference>
<feature type="region of interest" description="Disordered" evidence="2">
    <location>
        <begin position="1"/>
        <end position="30"/>
    </location>
</feature>
<organism evidence="4 5">
    <name type="scientific">Bos indicus x Bos taurus</name>
    <name type="common">Hybrid cattle</name>
    <dbReference type="NCBI Taxonomy" id="30522"/>
    <lineage>
        <taxon>Eukaryota</taxon>
        <taxon>Metazoa</taxon>
        <taxon>Chordata</taxon>
        <taxon>Craniata</taxon>
        <taxon>Vertebrata</taxon>
        <taxon>Euteleostomi</taxon>
        <taxon>Mammalia</taxon>
        <taxon>Eutheria</taxon>
        <taxon>Laurasiatheria</taxon>
        <taxon>Artiodactyla</taxon>
        <taxon>Ruminantia</taxon>
        <taxon>Pecora</taxon>
        <taxon>Bovidae</taxon>
        <taxon>Bovinae</taxon>
        <taxon>Bos</taxon>
    </lineage>
</organism>
<dbReference type="PANTHER" id="PTHR47027:SF8">
    <property type="entry name" value="RIBONUCLEASE H"/>
    <property type="match status" value="1"/>
</dbReference>
<sequence length="475" mass="54498">MSGGHKQEIYRKRNTNGLQPHSVQEMNTKKMSPHNTVRYLRLVNVFTHLEPDILECEVRWALGSITMNKASGGDGIPVELFQTLKDDALKELHSICQQIWKTQQWPQDWKRSVFISISKKGNAKECSNYRTIALISHCSKVMLKILQARLQQYVNSELPDIQPGFRKGRGTRVQIANIHWIIEKAREFKNIYFCFIDYAKAFDCVDHNKLWKILKEMGIPDHLTCLLRNLYAGQEATVRTGHGTTDWFQIGKGVHQGCILSPRLFNLYAEYIVRNTGLEEAQAGIKIAGRNSNNLRYGDDTTFMAQCEELKSLLMKVKEESEKVGLKHNIQKTKITASGPITSWQTDGKTMETVTDFILGGFKITADGDCSHEIKRHLLLGRKAMTNLDSIFKSRDITLPTKVHLVKAMVFPVVMYGCESWTIKKAERRRIDAFELWCWRRLLRVPWTARRSNQSILKEISPGCSLEGLMLKLKL</sequence>
<dbReference type="GO" id="GO:0003964">
    <property type="term" value="F:RNA-directed DNA polymerase activity"/>
    <property type="evidence" value="ECO:0007669"/>
    <property type="project" value="UniProtKB-EC"/>
</dbReference>
<protein>
    <recommendedName>
        <fullName evidence="1">RNA-directed DNA polymerase</fullName>
        <ecNumber evidence="1">2.7.7.49</ecNumber>
    </recommendedName>
</protein>
<dbReference type="SUPFAM" id="SSF56672">
    <property type="entry name" value="DNA/RNA polymerases"/>
    <property type="match status" value="1"/>
</dbReference>
<accession>A0A4W2G8G9</accession>
<reference evidence="4" key="2">
    <citation type="submission" date="2025-08" db="UniProtKB">
        <authorList>
            <consortium name="Ensembl"/>
        </authorList>
    </citation>
    <scope>IDENTIFICATION</scope>
</reference>
<feature type="compositionally biased region" description="Basic and acidic residues" evidence="2">
    <location>
        <begin position="1"/>
        <end position="11"/>
    </location>
</feature>
<feature type="compositionally biased region" description="Polar residues" evidence="2">
    <location>
        <begin position="15"/>
        <end position="30"/>
    </location>
</feature>
<dbReference type="InterPro" id="IPR000477">
    <property type="entry name" value="RT_dom"/>
</dbReference>
<dbReference type="AlphaFoldDB" id="A0A4W2G8G9"/>
<dbReference type="EC" id="2.7.7.49" evidence="1"/>
<reference evidence="4 5" key="1">
    <citation type="submission" date="2018-11" db="EMBL/GenBank/DDBJ databases">
        <title>Haplotype-resolved cattle genomes.</title>
        <authorList>
            <person name="Low W.Y."/>
            <person name="Tearle R."/>
            <person name="Bickhart D.M."/>
            <person name="Rosen B.D."/>
            <person name="Koren S."/>
            <person name="Rhie A."/>
            <person name="Hiendleder S."/>
            <person name="Phillippy A.M."/>
            <person name="Smith T.P.L."/>
            <person name="Williams J.L."/>
        </authorList>
    </citation>
    <scope>NUCLEOTIDE SEQUENCE [LARGE SCALE GENOMIC DNA]</scope>
</reference>
<proteinExistence type="predicted"/>
<name>A0A4W2G8G9_BOBOX</name>
<dbReference type="CDD" id="cd01650">
    <property type="entry name" value="RT_nLTR_like"/>
    <property type="match status" value="1"/>
</dbReference>
<dbReference type="Pfam" id="PF00078">
    <property type="entry name" value="RVT_1"/>
    <property type="match status" value="1"/>
</dbReference>